<dbReference type="InterPro" id="IPR047197">
    <property type="entry name" value="THYN1-like_EVE"/>
</dbReference>
<name>A0A137S6Q0_9GAMM</name>
<protein>
    <recommendedName>
        <fullName evidence="2">EVE domain-containing protein</fullName>
    </recommendedName>
</protein>
<dbReference type="AlphaFoldDB" id="A0A137S6Q0"/>
<dbReference type="PANTHER" id="PTHR14087">
    <property type="entry name" value="THYMOCYTE NUCLEAR PROTEIN 1"/>
    <property type="match status" value="1"/>
</dbReference>
<dbReference type="PANTHER" id="PTHR14087:SF7">
    <property type="entry name" value="THYMOCYTE NUCLEAR PROTEIN 1"/>
    <property type="match status" value="1"/>
</dbReference>
<keyword evidence="4" id="KW-1185">Reference proteome</keyword>
<dbReference type="InterPro" id="IPR015947">
    <property type="entry name" value="PUA-like_sf"/>
</dbReference>
<feature type="domain" description="EVE" evidence="2">
    <location>
        <begin position="3"/>
        <end position="149"/>
    </location>
</feature>
<feature type="region of interest" description="Disordered" evidence="1">
    <location>
        <begin position="72"/>
        <end position="93"/>
    </location>
</feature>
<feature type="compositionally biased region" description="Basic and acidic residues" evidence="1">
    <location>
        <begin position="82"/>
        <end position="93"/>
    </location>
</feature>
<dbReference type="PATRIC" id="fig|1306954.6.peg.1267"/>
<dbReference type="RefSeq" id="WP_061332958.1">
    <property type="nucleotide sequence ID" value="NZ_LOCO01000018.1"/>
</dbReference>
<dbReference type="EMBL" id="LOCO01000018">
    <property type="protein sequence ID" value="KXO08096.1"/>
    <property type="molecule type" value="Genomic_DNA"/>
</dbReference>
<organism evidence="3 4">
    <name type="scientific">Marinobacter excellens LAMA 842</name>
    <dbReference type="NCBI Taxonomy" id="1306954"/>
    <lineage>
        <taxon>Bacteria</taxon>
        <taxon>Pseudomonadati</taxon>
        <taxon>Pseudomonadota</taxon>
        <taxon>Gammaproteobacteria</taxon>
        <taxon>Pseudomonadales</taxon>
        <taxon>Marinobacteraceae</taxon>
        <taxon>Marinobacter</taxon>
    </lineage>
</organism>
<sequence length="152" mass="17048">MAKWLVKTEPSECSIDDFADKSGGSIPWDGVRNYQARNFMAQMAEGDEVFIYHSSCKHIGIAGIVTVTRSAYPDPSQFDPESPYHDSKSTPEKPRWQAVDMAFERKLPRLIPLDELKALPGLDNLPLVKKGSRLSVMPVSDEEWQIILKQAG</sequence>
<reference evidence="4" key="1">
    <citation type="submission" date="2015-12" db="EMBL/GenBank/DDBJ databases">
        <authorList>
            <person name="Lima A."/>
            <person name="Farahani Zayas N."/>
            <person name="Castro Da Silva M.A."/>
            <person name="Cabral A."/>
            <person name="Pessatti M.L."/>
        </authorList>
    </citation>
    <scope>NUCLEOTIDE SEQUENCE [LARGE SCALE GENOMIC DNA]</scope>
    <source>
        <strain evidence="4">LAMA 842</strain>
    </source>
</reference>
<accession>A0A137S6Q0</accession>
<evidence type="ECO:0000259" key="2">
    <source>
        <dbReference type="Pfam" id="PF01878"/>
    </source>
</evidence>
<dbReference type="Proteomes" id="UP000070282">
    <property type="component" value="Unassembled WGS sequence"/>
</dbReference>
<dbReference type="InterPro" id="IPR052181">
    <property type="entry name" value="5hmC_binding"/>
</dbReference>
<evidence type="ECO:0000256" key="1">
    <source>
        <dbReference type="SAM" id="MobiDB-lite"/>
    </source>
</evidence>
<evidence type="ECO:0000313" key="4">
    <source>
        <dbReference type="Proteomes" id="UP000070282"/>
    </source>
</evidence>
<dbReference type="InterPro" id="IPR002740">
    <property type="entry name" value="EVE_domain"/>
</dbReference>
<proteinExistence type="predicted"/>
<gene>
    <name evidence="3" type="ORF">J122_2987</name>
</gene>
<dbReference type="CDD" id="cd21133">
    <property type="entry name" value="EVE"/>
    <property type="match status" value="1"/>
</dbReference>
<comment type="caution">
    <text evidence="3">The sequence shown here is derived from an EMBL/GenBank/DDBJ whole genome shotgun (WGS) entry which is preliminary data.</text>
</comment>
<dbReference type="Pfam" id="PF01878">
    <property type="entry name" value="EVE"/>
    <property type="match status" value="1"/>
</dbReference>
<dbReference type="SUPFAM" id="SSF88697">
    <property type="entry name" value="PUA domain-like"/>
    <property type="match status" value="1"/>
</dbReference>
<dbReference type="Gene3D" id="3.10.590.10">
    <property type="entry name" value="ph1033 like domains"/>
    <property type="match status" value="1"/>
</dbReference>
<evidence type="ECO:0000313" key="3">
    <source>
        <dbReference type="EMBL" id="KXO08096.1"/>
    </source>
</evidence>